<reference evidence="2" key="1">
    <citation type="journal article" date="2015" name="Proc. Natl. Acad. Sci. U.S.A.">
        <title>Genome sequencing of adzuki bean (Vigna angularis) provides insight into high starch and low fat accumulation and domestication.</title>
        <authorList>
            <person name="Yang K."/>
            <person name="Tian Z."/>
            <person name="Chen C."/>
            <person name="Luo L."/>
            <person name="Zhao B."/>
            <person name="Wang Z."/>
            <person name="Yu L."/>
            <person name="Li Y."/>
            <person name="Sun Y."/>
            <person name="Li W."/>
            <person name="Chen Y."/>
            <person name="Li Y."/>
            <person name="Zhang Y."/>
            <person name="Ai D."/>
            <person name="Zhao J."/>
            <person name="Shang C."/>
            <person name="Ma Y."/>
            <person name="Wu B."/>
            <person name="Wang M."/>
            <person name="Gao L."/>
            <person name="Sun D."/>
            <person name="Zhang P."/>
            <person name="Guo F."/>
            <person name="Wang W."/>
            <person name="Li Y."/>
            <person name="Wang J."/>
            <person name="Varshney R.K."/>
            <person name="Wang J."/>
            <person name="Ling H.Q."/>
            <person name="Wan P."/>
        </authorList>
    </citation>
    <scope>NUCLEOTIDE SEQUENCE</scope>
    <source>
        <strain evidence="2">cv. Jingnong 6</strain>
    </source>
</reference>
<name>A0A0L9UZF0_PHAAN</name>
<dbReference type="Gramene" id="KOM48245">
    <property type="protein sequence ID" value="KOM48245"/>
    <property type="gene ID" value="LR48_Vigan07g194900"/>
</dbReference>
<organism evidence="1 2">
    <name type="scientific">Phaseolus angularis</name>
    <name type="common">Azuki bean</name>
    <name type="synonym">Vigna angularis</name>
    <dbReference type="NCBI Taxonomy" id="3914"/>
    <lineage>
        <taxon>Eukaryota</taxon>
        <taxon>Viridiplantae</taxon>
        <taxon>Streptophyta</taxon>
        <taxon>Embryophyta</taxon>
        <taxon>Tracheophyta</taxon>
        <taxon>Spermatophyta</taxon>
        <taxon>Magnoliopsida</taxon>
        <taxon>eudicotyledons</taxon>
        <taxon>Gunneridae</taxon>
        <taxon>Pentapetalae</taxon>
        <taxon>rosids</taxon>
        <taxon>fabids</taxon>
        <taxon>Fabales</taxon>
        <taxon>Fabaceae</taxon>
        <taxon>Papilionoideae</taxon>
        <taxon>50 kb inversion clade</taxon>
        <taxon>NPAAA clade</taxon>
        <taxon>indigoferoid/millettioid clade</taxon>
        <taxon>Phaseoleae</taxon>
        <taxon>Vigna</taxon>
    </lineage>
</organism>
<protein>
    <submittedName>
        <fullName evidence="1">Uncharacterized protein</fullName>
    </submittedName>
</protein>
<dbReference type="AlphaFoldDB" id="A0A0L9UZF0"/>
<sequence length="160" mass="17224">MGARHVSGSSLPKIRVQNWERASPYVPASAAVEKKLVVVEFCRWCDGTEEEDGGHGGIAIGFREWRRSSVASMAAFGSLCFFAGSDARRSGAAAVDDGTAEAERRLTALAARVFVEKVEDDAHGSGLRWRVLTGSLVSARISDVASSEWFNLLVVDCYVA</sequence>
<accession>A0A0L9UZF0</accession>
<gene>
    <name evidence="1" type="ORF">LR48_Vigan07g194900</name>
</gene>
<evidence type="ECO:0000313" key="1">
    <source>
        <dbReference type="EMBL" id="KOM48245.1"/>
    </source>
</evidence>
<evidence type="ECO:0000313" key="2">
    <source>
        <dbReference type="Proteomes" id="UP000053144"/>
    </source>
</evidence>
<dbReference type="Proteomes" id="UP000053144">
    <property type="component" value="Chromosome 7"/>
</dbReference>
<proteinExistence type="predicted"/>
<dbReference type="EMBL" id="CM003377">
    <property type="protein sequence ID" value="KOM48245.1"/>
    <property type="molecule type" value="Genomic_DNA"/>
</dbReference>